<dbReference type="GO" id="GO:0103118">
    <property type="term" value="F:UDP-3-O-[(3R)-3-hydroxyacyl]-glucosamine N-acyltransferase activity"/>
    <property type="evidence" value="ECO:0007669"/>
    <property type="project" value="UniProtKB-EC"/>
</dbReference>
<dbReference type="CDD" id="cd03352">
    <property type="entry name" value="LbH_LpxD"/>
    <property type="match status" value="1"/>
</dbReference>
<dbReference type="Gene3D" id="3.40.1390.10">
    <property type="entry name" value="MurE/MurF, N-terminal domain"/>
    <property type="match status" value="1"/>
</dbReference>
<evidence type="ECO:0000313" key="9">
    <source>
        <dbReference type="EMBL" id="AJC48745.1"/>
    </source>
</evidence>
<keyword evidence="5 7" id="KW-0443">Lipid metabolism</keyword>
<dbReference type="Pfam" id="PF14602">
    <property type="entry name" value="Hexapep_2"/>
    <property type="match status" value="1"/>
</dbReference>
<dbReference type="Proteomes" id="UP000031104">
    <property type="component" value="Chromosome"/>
</dbReference>
<reference evidence="9 10" key="1">
    <citation type="submission" date="2014-12" db="EMBL/GenBank/DDBJ databases">
        <title>Complete genome sequence of Francisella guanzhouensis strain 08HL01032 isolated from air-conditioning system in China.</title>
        <authorList>
            <person name="Svensson D."/>
            <person name="Ohrman C."/>
            <person name="Backman S."/>
            <person name="Karlsson E."/>
            <person name="Nilsson E."/>
            <person name="Bystrom M."/>
            <person name="Larkeryd A."/>
            <person name="Stenberg P."/>
            <person name="Scholtz H.C."/>
            <person name="Forsman M."/>
            <person name="Sjodin A."/>
        </authorList>
    </citation>
    <scope>NUCLEOTIDE SEQUENCE [LARGE SCALE GENOMIC DNA]</scope>
    <source>
        <strain evidence="9 10">08HL01032</strain>
    </source>
</reference>
<dbReference type="GO" id="GO:0009245">
    <property type="term" value="P:lipid A biosynthetic process"/>
    <property type="evidence" value="ECO:0007669"/>
    <property type="project" value="UniProtKB-UniRule"/>
</dbReference>
<comment type="function">
    <text evidence="7">Catalyzes the N-acylation of UDP-3-O-acylglucosamine using 3-hydroxyacyl-ACP as the acyl donor. Is involved in the biosynthesis of lipid A, a phosphorylated glycolipid that anchors the lipopolysaccharide to the outer membrane of the cell.</text>
</comment>
<comment type="similarity">
    <text evidence="7">Belongs to the transferase hexapeptide repeat family. LpxD subfamily.</text>
</comment>
<accession>A0A0A8E3E2</accession>
<dbReference type="Pfam" id="PF00132">
    <property type="entry name" value="Hexapep"/>
    <property type="match status" value="2"/>
</dbReference>
<evidence type="ECO:0000256" key="2">
    <source>
        <dbReference type="ARBA" id="ARBA00022556"/>
    </source>
</evidence>
<keyword evidence="3 7" id="KW-0808">Transferase</keyword>
<evidence type="ECO:0000259" key="8">
    <source>
        <dbReference type="Pfam" id="PF04613"/>
    </source>
</evidence>
<evidence type="ECO:0000256" key="3">
    <source>
        <dbReference type="ARBA" id="ARBA00022679"/>
    </source>
</evidence>
<dbReference type="GO" id="GO:0016410">
    <property type="term" value="F:N-acyltransferase activity"/>
    <property type="evidence" value="ECO:0007669"/>
    <property type="project" value="InterPro"/>
</dbReference>
<dbReference type="EMBL" id="CP010427">
    <property type="protein sequence ID" value="AJC48745.1"/>
    <property type="molecule type" value="Genomic_DNA"/>
</dbReference>
<keyword evidence="1 7" id="KW-0444">Lipid biosynthesis</keyword>
<comment type="pathway">
    <text evidence="7">Bacterial outer membrane biogenesis; LPS lipid A biosynthesis.</text>
</comment>
<feature type="domain" description="UDP-3-O-[3-hydroxymyristoyl] glucosamine N-acyltransferase non-repeat region" evidence="8">
    <location>
        <begin position="21"/>
        <end position="86"/>
    </location>
</feature>
<dbReference type="Gene3D" id="2.160.10.10">
    <property type="entry name" value="Hexapeptide repeat proteins"/>
    <property type="match status" value="1"/>
</dbReference>
<dbReference type="HOGENOM" id="CLU_049865_0_1_6"/>
<dbReference type="NCBIfam" id="TIGR01853">
    <property type="entry name" value="lipid_A_lpxD"/>
    <property type="match status" value="1"/>
</dbReference>
<proteinExistence type="inferred from homology"/>
<dbReference type="SUPFAM" id="SSF51161">
    <property type="entry name" value="Trimeric LpxA-like enzymes"/>
    <property type="match status" value="1"/>
</dbReference>
<dbReference type="GO" id="GO:0016020">
    <property type="term" value="C:membrane"/>
    <property type="evidence" value="ECO:0007669"/>
    <property type="project" value="GOC"/>
</dbReference>
<protein>
    <recommendedName>
        <fullName evidence="7">UDP-3-O-acylglucosamine N-acyltransferase</fullName>
        <ecNumber evidence="7">2.3.1.191</ecNumber>
    </recommendedName>
</protein>
<dbReference type="InterPro" id="IPR011004">
    <property type="entry name" value="Trimer_LpxA-like_sf"/>
</dbReference>
<evidence type="ECO:0000256" key="1">
    <source>
        <dbReference type="ARBA" id="ARBA00022516"/>
    </source>
</evidence>
<keyword evidence="2 7" id="KW-0441">Lipid A biosynthesis</keyword>
<dbReference type="UniPathway" id="UPA00973"/>
<dbReference type="Pfam" id="PF04613">
    <property type="entry name" value="LpxD"/>
    <property type="match status" value="1"/>
</dbReference>
<evidence type="ECO:0000256" key="4">
    <source>
        <dbReference type="ARBA" id="ARBA00022737"/>
    </source>
</evidence>
<dbReference type="STRING" id="594679.SD28_03370"/>
<dbReference type="PROSITE" id="PS00101">
    <property type="entry name" value="HEXAPEP_TRANSFERASES"/>
    <property type="match status" value="1"/>
</dbReference>
<dbReference type="AlphaFoldDB" id="A0A0A8E3E2"/>
<dbReference type="InterPro" id="IPR007691">
    <property type="entry name" value="LpxD"/>
</dbReference>
<comment type="catalytic activity">
    <reaction evidence="7">
        <text>a UDP-3-O-[(3R)-3-hydroxyacyl]-alpha-D-glucosamine + a (3R)-hydroxyacyl-[ACP] = a UDP-2-N,3-O-bis[(3R)-3-hydroxyacyl]-alpha-D-glucosamine + holo-[ACP] + H(+)</text>
        <dbReference type="Rhea" id="RHEA:53836"/>
        <dbReference type="Rhea" id="RHEA-COMP:9685"/>
        <dbReference type="Rhea" id="RHEA-COMP:9945"/>
        <dbReference type="ChEBI" id="CHEBI:15378"/>
        <dbReference type="ChEBI" id="CHEBI:64479"/>
        <dbReference type="ChEBI" id="CHEBI:78827"/>
        <dbReference type="ChEBI" id="CHEBI:137740"/>
        <dbReference type="ChEBI" id="CHEBI:137748"/>
        <dbReference type="EC" id="2.3.1.191"/>
    </reaction>
</comment>
<dbReference type="PANTHER" id="PTHR43378:SF2">
    <property type="entry name" value="UDP-3-O-ACYLGLUCOSAMINE N-ACYLTRANSFERASE 1, MITOCHONDRIAL-RELATED"/>
    <property type="match status" value="1"/>
</dbReference>
<dbReference type="KEGG" id="fgu:SD28_03370"/>
<keyword evidence="4 7" id="KW-0677">Repeat</keyword>
<comment type="subunit">
    <text evidence="7">Homotrimer.</text>
</comment>
<evidence type="ECO:0000313" key="10">
    <source>
        <dbReference type="Proteomes" id="UP000031104"/>
    </source>
</evidence>
<dbReference type="InterPro" id="IPR001451">
    <property type="entry name" value="Hexapep"/>
</dbReference>
<keyword evidence="6 7" id="KW-0012">Acyltransferase</keyword>
<keyword evidence="10" id="KW-1185">Reference proteome</keyword>
<feature type="active site" description="Proton acceptor" evidence="7">
    <location>
        <position position="238"/>
    </location>
</feature>
<dbReference type="EC" id="2.3.1.191" evidence="7"/>
<dbReference type="InterPro" id="IPR018357">
    <property type="entry name" value="Hexapep_transf_CS"/>
</dbReference>
<dbReference type="HAMAP" id="MF_00523">
    <property type="entry name" value="LpxD"/>
    <property type="match status" value="1"/>
</dbReference>
<dbReference type="OrthoDB" id="9784739at2"/>
<dbReference type="PANTHER" id="PTHR43378">
    <property type="entry name" value="UDP-3-O-ACYLGLUCOSAMINE N-ACYLTRANSFERASE"/>
    <property type="match status" value="1"/>
</dbReference>
<dbReference type="RefSeq" id="WP_039124091.1">
    <property type="nucleotide sequence ID" value="NZ_CP010427.1"/>
</dbReference>
<evidence type="ECO:0000256" key="7">
    <source>
        <dbReference type="HAMAP-Rule" id="MF_00523"/>
    </source>
</evidence>
<organism evidence="9 10">
    <name type="scientific">Allofrancisella guangzhouensis</name>
    <dbReference type="NCBI Taxonomy" id="594679"/>
    <lineage>
        <taxon>Bacteria</taxon>
        <taxon>Pseudomonadati</taxon>
        <taxon>Pseudomonadota</taxon>
        <taxon>Gammaproteobacteria</taxon>
        <taxon>Thiotrichales</taxon>
        <taxon>Francisellaceae</taxon>
        <taxon>Allofrancisella</taxon>
    </lineage>
</organism>
<sequence length="339" mass="35591">MYSLNLLAEKLDGVVKGDGSVEITKIATLSQAKEGDISFCTNPKYLKDLSNTKASAVLITEEALGYCNTNAIILSNPYMALAKVMEIFDKSPLPSGKIHSKAVIASTVIIGQNVTIDANAVIGENVVLGDNVIIGACATVDDGTRIGDSTIIKSNVSIAHDVIIGSKCIIHQNAVIGCDGFGNARDDDGSWTKIPQLGRVVIEDDVEIGANTTVDRGAIDDTIIKKGARIDNLVQIAHNVIIGENTALAGVTAVAGSTKIGSNCLIGGQSAITGHISICDNAIIGGASNIGKSVTKPGMYYAAFEAKPRIEWGRFVARLSKIDKLIARVKDLENKLTSK</sequence>
<evidence type="ECO:0000256" key="6">
    <source>
        <dbReference type="ARBA" id="ARBA00023315"/>
    </source>
</evidence>
<dbReference type="InterPro" id="IPR020573">
    <property type="entry name" value="UDP_GlcNAc_AcTrfase_non-rep"/>
</dbReference>
<dbReference type="NCBIfam" id="NF002060">
    <property type="entry name" value="PRK00892.1"/>
    <property type="match status" value="1"/>
</dbReference>
<name>A0A0A8E3E2_9GAMM</name>
<gene>
    <name evidence="7" type="primary">lpxD</name>
    <name evidence="9" type="ORF">SD28_03370</name>
</gene>
<evidence type="ECO:0000256" key="5">
    <source>
        <dbReference type="ARBA" id="ARBA00023098"/>
    </source>
</evidence>